<feature type="domain" description="CHAT" evidence="2">
    <location>
        <begin position="332"/>
        <end position="623"/>
    </location>
</feature>
<sequence>MGSLLSGNGLVGAINTNAGILSAGTFPVLATDATAAGTPNGIIINSVNTAPTLIVNPQLSGQVDQQLTFTFADLNVFVNDLNSDRTRDNTVVVIDAITAGSLTKNGVPVVAGQTTVSPGDILVYTPPTGVVGQISPFTLRASDLVSVSLAKAIAINLTPAPIPTPTPTPTLPSPTPTATPSPRPTRNLLPEEKAPPRMRVNFELPALKIDLIMGQLEEAFTQQFEQYFGQATPTAIKSLDDGRELLSQIEKATGVKPALIYVTFVPQAIASIQLSEKPKAQASDQLELVVITAKGTPIRKRLSGALRGKVLKEAQEFRKQVTNFRSRQGYLASSQQLYQWLVASLESDLQAREIKNLVFLMDTGLRSVPVAALHDGKGFLIERYSVGLMPSLSLTDTRYKNIKDAKILAMGSETFTDQKPLPAVPTEVATISGRLWQGKSFLNNAFTLENLKQARQQQPYGIIHLATHGEFQSGTPNNSYIQLWDTKLRLDQIRQLGWNNPPVELLVLSACRTALGDEQAELGFAGLGVLAGVKSALASLWYVSDVGTLGVMTDFYEQLNSAPIKAEALRQTQLAMLKGQVRLENGKLRTQKTEISLPAELASLGNQTLDHPYYWAAFTMIGNPW</sequence>
<proteinExistence type="predicted"/>
<dbReference type="InterPro" id="IPR024983">
    <property type="entry name" value="CHAT_dom"/>
</dbReference>
<evidence type="ECO:0000256" key="1">
    <source>
        <dbReference type="SAM" id="MobiDB-lite"/>
    </source>
</evidence>
<organism evidence="3">
    <name type="scientific">uncultured Coleofasciculus sp</name>
    <dbReference type="NCBI Taxonomy" id="1267456"/>
    <lineage>
        <taxon>Bacteria</taxon>
        <taxon>Bacillati</taxon>
        <taxon>Cyanobacteriota</taxon>
        <taxon>Cyanophyceae</taxon>
        <taxon>Coleofasciculales</taxon>
        <taxon>Coleofasciculaceae</taxon>
        <taxon>Coleofasciculus</taxon>
        <taxon>environmental samples</taxon>
    </lineage>
</organism>
<protein>
    <recommendedName>
        <fullName evidence="2">CHAT domain-containing protein</fullName>
    </recommendedName>
</protein>
<reference evidence="3" key="1">
    <citation type="submission" date="2020-02" db="EMBL/GenBank/DDBJ databases">
        <authorList>
            <person name="Meier V. D."/>
        </authorList>
    </citation>
    <scope>NUCLEOTIDE SEQUENCE</scope>
    <source>
        <strain evidence="3">AVDCRST_MAG92</strain>
    </source>
</reference>
<name>A0A6J4K8R8_9CYAN</name>
<feature type="compositionally biased region" description="Pro residues" evidence="1">
    <location>
        <begin position="160"/>
        <end position="183"/>
    </location>
</feature>
<dbReference type="EMBL" id="CADCTM010000855">
    <property type="protein sequence ID" value="CAA9297738.1"/>
    <property type="molecule type" value="Genomic_DNA"/>
</dbReference>
<gene>
    <name evidence="3" type="ORF">AVDCRST_MAG92-4843</name>
</gene>
<dbReference type="Pfam" id="PF12770">
    <property type="entry name" value="CHAT"/>
    <property type="match status" value="1"/>
</dbReference>
<accession>A0A6J4K8R8</accession>
<evidence type="ECO:0000259" key="2">
    <source>
        <dbReference type="Pfam" id="PF12770"/>
    </source>
</evidence>
<dbReference type="AlphaFoldDB" id="A0A6J4K8R8"/>
<evidence type="ECO:0000313" key="3">
    <source>
        <dbReference type="EMBL" id="CAA9297738.1"/>
    </source>
</evidence>
<feature type="region of interest" description="Disordered" evidence="1">
    <location>
        <begin position="160"/>
        <end position="191"/>
    </location>
</feature>